<reference evidence="2 3" key="1">
    <citation type="submission" date="2016-11" db="EMBL/GenBank/DDBJ databases">
        <title>Draft Genome Sequences of Nine Cyanobacterial Strains from Diverse Habitats.</title>
        <authorList>
            <person name="Zhu T."/>
            <person name="Hou S."/>
            <person name="Lu X."/>
            <person name="Hess W.R."/>
        </authorList>
    </citation>
    <scope>NUCLEOTIDE SEQUENCE [LARGE SCALE GENOMIC DNA]</scope>
    <source>
        <strain evidence="2 3">5.2 s.c.1</strain>
    </source>
</reference>
<evidence type="ECO:0000313" key="2">
    <source>
        <dbReference type="EMBL" id="OKH20659.1"/>
    </source>
</evidence>
<dbReference type="RefSeq" id="WP_073551729.1">
    <property type="nucleotide sequence ID" value="NZ_CAWMVK010000030.1"/>
</dbReference>
<evidence type="ECO:0000256" key="1">
    <source>
        <dbReference type="SAM" id="Phobius"/>
    </source>
</evidence>
<feature type="transmembrane region" description="Helical" evidence="1">
    <location>
        <begin position="12"/>
        <end position="39"/>
    </location>
</feature>
<feature type="transmembrane region" description="Helical" evidence="1">
    <location>
        <begin position="46"/>
        <end position="69"/>
    </location>
</feature>
<organism evidence="2 3">
    <name type="scientific">Chroogloeocystis siderophila 5.2 s.c.1</name>
    <dbReference type="NCBI Taxonomy" id="247279"/>
    <lineage>
        <taxon>Bacteria</taxon>
        <taxon>Bacillati</taxon>
        <taxon>Cyanobacteriota</taxon>
        <taxon>Cyanophyceae</taxon>
        <taxon>Oscillatoriophycideae</taxon>
        <taxon>Chroococcales</taxon>
        <taxon>Chroococcaceae</taxon>
        <taxon>Chroogloeocystis</taxon>
    </lineage>
</organism>
<dbReference type="AlphaFoldDB" id="A0A1U7HAQ3"/>
<keyword evidence="1" id="KW-0472">Membrane</keyword>
<evidence type="ECO:0000313" key="3">
    <source>
        <dbReference type="Proteomes" id="UP000185984"/>
    </source>
</evidence>
<protein>
    <submittedName>
        <fullName evidence="2">Uncharacterized protein</fullName>
    </submittedName>
</protein>
<dbReference type="Proteomes" id="UP000185984">
    <property type="component" value="Unassembled WGS sequence"/>
</dbReference>
<gene>
    <name evidence="2" type="ORF">NIES1031_22855</name>
</gene>
<sequence>MFDFNALAEFSRVYCVAMCTFLVPANLAATSLTVIFTVLCRPFTQVWQAAGIASVFALVMIFHVFTWFMVGMVMAPTYILLCLGSTCLCINLAAIFVHRRFAIASI</sequence>
<dbReference type="OrthoDB" id="514266at2"/>
<feature type="transmembrane region" description="Helical" evidence="1">
    <location>
        <begin position="75"/>
        <end position="97"/>
    </location>
</feature>
<comment type="caution">
    <text evidence="2">The sequence shown here is derived from an EMBL/GenBank/DDBJ whole genome shotgun (WGS) entry which is preliminary data.</text>
</comment>
<proteinExistence type="predicted"/>
<dbReference type="EMBL" id="MRCC01000036">
    <property type="protein sequence ID" value="OKH20659.1"/>
    <property type="molecule type" value="Genomic_DNA"/>
</dbReference>
<keyword evidence="1" id="KW-0812">Transmembrane</keyword>
<dbReference type="STRING" id="247279.NIES1031_22855"/>
<accession>A0A1U7HAQ3</accession>
<name>A0A1U7HAQ3_9CHRO</name>
<keyword evidence="3" id="KW-1185">Reference proteome</keyword>
<keyword evidence="1" id="KW-1133">Transmembrane helix</keyword>